<keyword evidence="9" id="KW-0238">DNA-binding</keyword>
<evidence type="ECO:0000256" key="8">
    <source>
        <dbReference type="ARBA" id="ARBA00023015"/>
    </source>
</evidence>
<comment type="cofactor">
    <cofactor evidence="11">
        <name>Zn(2+)</name>
        <dbReference type="ChEBI" id="CHEBI:29105"/>
    </cofactor>
    <text evidence="11">Binds 1 zinc ion per subunit.</text>
</comment>
<evidence type="ECO:0000313" key="13">
    <source>
        <dbReference type="Proteomes" id="UP000185663"/>
    </source>
</evidence>
<evidence type="ECO:0000256" key="1">
    <source>
        <dbReference type="ARBA" id="ARBA00004496"/>
    </source>
</evidence>
<evidence type="ECO:0000313" key="12">
    <source>
        <dbReference type="EMBL" id="SDS61150.1"/>
    </source>
</evidence>
<dbReference type="Proteomes" id="UP000185663">
    <property type="component" value="Chromosome I"/>
</dbReference>
<dbReference type="GO" id="GO:0005737">
    <property type="term" value="C:cytoplasm"/>
    <property type="evidence" value="ECO:0007669"/>
    <property type="project" value="UniProtKB-SubCell"/>
</dbReference>
<dbReference type="Pfam" id="PF01475">
    <property type="entry name" value="FUR"/>
    <property type="match status" value="1"/>
</dbReference>
<feature type="binding site" evidence="11">
    <location>
        <position position="135"/>
    </location>
    <ligand>
        <name>Zn(2+)</name>
        <dbReference type="ChEBI" id="CHEBI:29105"/>
    </ligand>
</feature>
<feature type="binding site" evidence="11">
    <location>
        <position position="95"/>
    </location>
    <ligand>
        <name>Zn(2+)</name>
        <dbReference type="ChEBI" id="CHEBI:29105"/>
    </ligand>
</feature>
<comment type="similarity">
    <text evidence="2">Belongs to the Fur family.</text>
</comment>
<name>A0A1H1TLN3_9CELL</name>
<keyword evidence="6 11" id="KW-0862">Zinc</keyword>
<dbReference type="Gene3D" id="1.10.10.10">
    <property type="entry name" value="Winged helix-like DNA-binding domain superfamily/Winged helix DNA-binding domain"/>
    <property type="match status" value="1"/>
</dbReference>
<dbReference type="GO" id="GO:0003700">
    <property type="term" value="F:DNA-binding transcription factor activity"/>
    <property type="evidence" value="ECO:0007669"/>
    <property type="project" value="InterPro"/>
</dbReference>
<dbReference type="SUPFAM" id="SSF46785">
    <property type="entry name" value="Winged helix' DNA-binding domain"/>
    <property type="match status" value="1"/>
</dbReference>
<evidence type="ECO:0000256" key="11">
    <source>
        <dbReference type="PIRSR" id="PIRSR602481-1"/>
    </source>
</evidence>
<evidence type="ECO:0000256" key="5">
    <source>
        <dbReference type="ARBA" id="ARBA00022723"/>
    </source>
</evidence>
<evidence type="ECO:0000256" key="2">
    <source>
        <dbReference type="ARBA" id="ARBA00007957"/>
    </source>
</evidence>
<keyword evidence="10" id="KW-0804">Transcription</keyword>
<dbReference type="EMBL" id="LT629776">
    <property type="protein sequence ID" value="SDS61150.1"/>
    <property type="molecule type" value="Genomic_DNA"/>
</dbReference>
<keyword evidence="8" id="KW-0805">Transcription regulation</keyword>
<comment type="subcellular location">
    <subcellularLocation>
        <location evidence="1">Cytoplasm</location>
    </subcellularLocation>
</comment>
<sequence length="137" mass="14774">MTTTTADELRSRGLRVTAPRLAVLAALDGNAHADTDFLVRAVRERLGTVSTQAVYDVLRVLTAASLIQRIEPAGHPARYELRVGDNHHHAVCRLCGAVVDVDCSVGHAPCLIPQTDHGFTIESAEVTYWGTCPDCTP</sequence>
<keyword evidence="13" id="KW-1185">Reference proteome</keyword>
<dbReference type="GO" id="GO:0045892">
    <property type="term" value="P:negative regulation of DNA-templated transcription"/>
    <property type="evidence" value="ECO:0007669"/>
    <property type="project" value="TreeGrafter"/>
</dbReference>
<evidence type="ECO:0000256" key="4">
    <source>
        <dbReference type="ARBA" id="ARBA00022491"/>
    </source>
</evidence>
<dbReference type="AlphaFoldDB" id="A0A1H1TLN3"/>
<keyword evidence="5 11" id="KW-0479">Metal-binding</keyword>
<keyword evidence="7" id="KW-0408">Iron</keyword>
<dbReference type="PANTHER" id="PTHR33202">
    <property type="entry name" value="ZINC UPTAKE REGULATION PROTEIN"/>
    <property type="match status" value="1"/>
</dbReference>
<dbReference type="InterPro" id="IPR043135">
    <property type="entry name" value="Fur_C"/>
</dbReference>
<dbReference type="GO" id="GO:0000976">
    <property type="term" value="F:transcription cis-regulatory region binding"/>
    <property type="evidence" value="ECO:0007669"/>
    <property type="project" value="TreeGrafter"/>
</dbReference>
<dbReference type="InterPro" id="IPR036390">
    <property type="entry name" value="WH_DNA-bd_sf"/>
</dbReference>
<dbReference type="STRING" id="545619.SAMN04489860_1940"/>
<keyword evidence="4" id="KW-0678">Repressor</keyword>
<dbReference type="RefSeq" id="WP_083372376.1">
    <property type="nucleotide sequence ID" value="NZ_LT629776.1"/>
</dbReference>
<dbReference type="CDD" id="cd07153">
    <property type="entry name" value="Fur_like"/>
    <property type="match status" value="1"/>
</dbReference>
<accession>A0A1H1TLN3</accession>
<keyword evidence="3" id="KW-0963">Cytoplasm</keyword>
<dbReference type="GO" id="GO:1900376">
    <property type="term" value="P:regulation of secondary metabolite biosynthetic process"/>
    <property type="evidence" value="ECO:0007669"/>
    <property type="project" value="TreeGrafter"/>
</dbReference>
<dbReference type="Gene3D" id="3.30.1490.190">
    <property type="match status" value="1"/>
</dbReference>
<dbReference type="GO" id="GO:0008270">
    <property type="term" value="F:zinc ion binding"/>
    <property type="evidence" value="ECO:0007669"/>
    <property type="project" value="TreeGrafter"/>
</dbReference>
<evidence type="ECO:0000256" key="9">
    <source>
        <dbReference type="ARBA" id="ARBA00023125"/>
    </source>
</evidence>
<dbReference type="InterPro" id="IPR036388">
    <property type="entry name" value="WH-like_DNA-bd_sf"/>
</dbReference>
<feature type="binding site" evidence="11">
    <location>
        <position position="92"/>
    </location>
    <ligand>
        <name>Zn(2+)</name>
        <dbReference type="ChEBI" id="CHEBI:29105"/>
    </ligand>
</feature>
<evidence type="ECO:0000256" key="7">
    <source>
        <dbReference type="ARBA" id="ARBA00023004"/>
    </source>
</evidence>
<feature type="binding site" evidence="11">
    <location>
        <position position="132"/>
    </location>
    <ligand>
        <name>Zn(2+)</name>
        <dbReference type="ChEBI" id="CHEBI:29105"/>
    </ligand>
</feature>
<dbReference type="InterPro" id="IPR002481">
    <property type="entry name" value="FUR"/>
</dbReference>
<dbReference type="OrthoDB" id="5242893at2"/>
<dbReference type="PANTHER" id="PTHR33202:SF18">
    <property type="entry name" value="TRANSCRIPTIONAL REGULATOR FURA"/>
    <property type="match status" value="1"/>
</dbReference>
<reference evidence="12 13" key="1">
    <citation type="submission" date="2016-10" db="EMBL/GenBank/DDBJ databases">
        <authorList>
            <person name="de Groot N.N."/>
        </authorList>
    </citation>
    <scope>NUCLEOTIDE SEQUENCE [LARGE SCALE GENOMIC DNA]</scope>
    <source>
        <strain evidence="12 13">DSM 22126</strain>
    </source>
</reference>
<evidence type="ECO:0000256" key="6">
    <source>
        <dbReference type="ARBA" id="ARBA00022833"/>
    </source>
</evidence>
<evidence type="ECO:0000256" key="3">
    <source>
        <dbReference type="ARBA" id="ARBA00022490"/>
    </source>
</evidence>
<dbReference type="eggNOG" id="COG0735">
    <property type="taxonomic scope" value="Bacteria"/>
</dbReference>
<proteinExistence type="inferred from homology"/>
<protein>
    <submittedName>
        <fullName evidence="12">Fur family transcriptional regulator, ferric uptake regulator</fullName>
    </submittedName>
</protein>
<organism evidence="12 13">
    <name type="scientific">Paraoerskovia marina</name>
    <dbReference type="NCBI Taxonomy" id="545619"/>
    <lineage>
        <taxon>Bacteria</taxon>
        <taxon>Bacillati</taxon>
        <taxon>Actinomycetota</taxon>
        <taxon>Actinomycetes</taxon>
        <taxon>Micrococcales</taxon>
        <taxon>Cellulomonadaceae</taxon>
        <taxon>Paraoerskovia</taxon>
    </lineage>
</organism>
<evidence type="ECO:0000256" key="10">
    <source>
        <dbReference type="ARBA" id="ARBA00023163"/>
    </source>
</evidence>
<gene>
    <name evidence="12" type="ORF">SAMN04489860_1940</name>
</gene>